<feature type="domain" description="Ig-like" evidence="5">
    <location>
        <begin position="99"/>
        <end position="201"/>
    </location>
</feature>
<evidence type="ECO:0000256" key="1">
    <source>
        <dbReference type="ARBA" id="ARBA00011360"/>
    </source>
</evidence>
<dbReference type="SMART" id="SM00408">
    <property type="entry name" value="IGc2"/>
    <property type="match status" value="1"/>
</dbReference>
<evidence type="ECO:0000256" key="4">
    <source>
        <dbReference type="ARBA" id="ARBA00023319"/>
    </source>
</evidence>
<dbReference type="CDD" id="cd00096">
    <property type="entry name" value="Ig"/>
    <property type="match status" value="1"/>
</dbReference>
<dbReference type="SUPFAM" id="SSF48726">
    <property type="entry name" value="Immunoglobulin"/>
    <property type="match status" value="1"/>
</dbReference>
<dbReference type="InterPro" id="IPR013151">
    <property type="entry name" value="Immunoglobulin_dom"/>
</dbReference>
<dbReference type="InterPro" id="IPR003599">
    <property type="entry name" value="Ig_sub"/>
</dbReference>
<dbReference type="InterPro" id="IPR003598">
    <property type="entry name" value="Ig_sub2"/>
</dbReference>
<reference evidence="6 7" key="1">
    <citation type="submission" date="2023-05" db="EMBL/GenBank/DDBJ databases">
        <title>B98-5 Cell Line De Novo Hybrid Assembly: An Optical Mapping Approach.</title>
        <authorList>
            <person name="Kananen K."/>
            <person name="Auerbach J.A."/>
            <person name="Kautto E."/>
            <person name="Blachly J.S."/>
        </authorList>
    </citation>
    <scope>NUCLEOTIDE SEQUENCE [LARGE SCALE GENOMIC DNA]</scope>
    <source>
        <strain evidence="6">B95-8</strain>
        <tissue evidence="6">Cell line</tissue>
    </source>
</reference>
<dbReference type="InterPro" id="IPR042495">
    <property type="entry name" value="PDGFRL"/>
</dbReference>
<evidence type="ECO:0000259" key="5">
    <source>
        <dbReference type="PROSITE" id="PS50835"/>
    </source>
</evidence>
<dbReference type="InterPro" id="IPR013783">
    <property type="entry name" value="Ig-like_fold"/>
</dbReference>
<comment type="subunit">
    <text evidence="1">Forms a complex composed of PDGFRL, TNK2 and GRB2.</text>
</comment>
<keyword evidence="7" id="KW-1185">Reference proteome</keyword>
<evidence type="ECO:0000256" key="3">
    <source>
        <dbReference type="ARBA" id="ARBA00023157"/>
    </source>
</evidence>
<accession>A0ABQ9W5V8</accession>
<protein>
    <recommendedName>
        <fullName evidence="2">Platelet-derived growth factor receptor-like protein</fullName>
    </recommendedName>
</protein>
<dbReference type="InterPro" id="IPR007110">
    <property type="entry name" value="Ig-like_dom"/>
</dbReference>
<dbReference type="SMART" id="SM00409">
    <property type="entry name" value="IG"/>
    <property type="match status" value="1"/>
</dbReference>
<gene>
    <name evidence="6" type="ORF">P7K49_006373</name>
</gene>
<dbReference type="InterPro" id="IPR036179">
    <property type="entry name" value="Ig-like_dom_sf"/>
</dbReference>
<dbReference type="PANTHER" id="PTHR15360">
    <property type="entry name" value="PLATELET-DERIVED GROWTH FACTOR RECEPTOR LIKE"/>
    <property type="match status" value="1"/>
</dbReference>
<feature type="non-terminal residue" evidence="6">
    <location>
        <position position="1"/>
    </location>
</feature>
<comment type="caution">
    <text evidence="6">The sequence shown here is derived from an EMBL/GenBank/DDBJ whole genome shotgun (WGS) entry which is preliminary data.</text>
</comment>
<dbReference type="EMBL" id="JASSZA010000003">
    <property type="protein sequence ID" value="KAK2115747.1"/>
    <property type="molecule type" value="Genomic_DNA"/>
</dbReference>
<dbReference type="Proteomes" id="UP001266305">
    <property type="component" value="Unassembled WGS sequence"/>
</dbReference>
<evidence type="ECO:0000256" key="2">
    <source>
        <dbReference type="ARBA" id="ARBA00019671"/>
    </source>
</evidence>
<proteinExistence type="predicted"/>
<dbReference type="Gene3D" id="2.60.40.10">
    <property type="entry name" value="Immunoglobulins"/>
    <property type="match status" value="3"/>
</dbReference>
<evidence type="ECO:0000313" key="6">
    <source>
        <dbReference type="EMBL" id="KAK2115747.1"/>
    </source>
</evidence>
<keyword evidence="3" id="KW-1015">Disulfide bond</keyword>
<evidence type="ECO:0000313" key="7">
    <source>
        <dbReference type="Proteomes" id="UP001266305"/>
    </source>
</evidence>
<dbReference type="PROSITE" id="PS50835">
    <property type="entry name" value="IG_LIKE"/>
    <property type="match status" value="1"/>
</dbReference>
<dbReference type="Pfam" id="PF00047">
    <property type="entry name" value="ig"/>
    <property type="match status" value="1"/>
</dbReference>
<dbReference type="PIRSF" id="PIRSF000615">
    <property type="entry name" value="TyrPK_CSF1-R"/>
    <property type="match status" value="1"/>
</dbReference>
<organism evidence="6 7">
    <name type="scientific">Saguinus oedipus</name>
    <name type="common">Cotton-top tamarin</name>
    <name type="synonym">Oedipomidas oedipus</name>
    <dbReference type="NCBI Taxonomy" id="9490"/>
    <lineage>
        <taxon>Eukaryota</taxon>
        <taxon>Metazoa</taxon>
        <taxon>Chordata</taxon>
        <taxon>Craniata</taxon>
        <taxon>Vertebrata</taxon>
        <taxon>Euteleostomi</taxon>
        <taxon>Mammalia</taxon>
        <taxon>Eutheria</taxon>
        <taxon>Euarchontoglires</taxon>
        <taxon>Primates</taxon>
        <taxon>Haplorrhini</taxon>
        <taxon>Platyrrhini</taxon>
        <taxon>Cebidae</taxon>
        <taxon>Callitrichinae</taxon>
        <taxon>Saguinus</taxon>
    </lineage>
</organism>
<keyword evidence="4" id="KW-0393">Immunoglobulin domain</keyword>
<name>A0ABQ9W5V8_SAGOE</name>
<dbReference type="PANTHER" id="PTHR15360:SF4">
    <property type="entry name" value="PROTEIN KINASE DOMAIN-CONTAINING PROTEIN"/>
    <property type="match status" value="1"/>
</dbReference>
<sequence length="293" mass="33376">PDKLFLVDRSLYGKEDNDTLVRCPLTDPEVTNYSLRGCQGKPIPKDLRFVPDPKAGITIKNVKRAYHRLCLHCSADRKGQSKLSEKFILKVRPAFKAVPVVSVSKASYLLREGEEFTVTCTIKDVSSSVYSSWKKENSPLTAKQQTKLQEKYNSWHQGDFNYERQATLTISSVRVNDSGVFMCYASNTFGSANVTTTLEVVGGVDSLCYNKLGGVLIILTLHEFEVLLHYKGFINIFPMINTTVFVNDGENVDLVVEYEAFPKPEHQQWIYMNRTFTDKWEDYPKSENESNIR</sequence>